<dbReference type="InterPro" id="IPR050336">
    <property type="entry name" value="Chromosome_partition/occlusion"/>
</dbReference>
<dbReference type="GO" id="GO:0003677">
    <property type="term" value="F:DNA binding"/>
    <property type="evidence" value="ECO:0007669"/>
    <property type="project" value="InterPro"/>
</dbReference>
<dbReference type="GO" id="GO:0007059">
    <property type="term" value="P:chromosome segregation"/>
    <property type="evidence" value="ECO:0007669"/>
    <property type="project" value="UniProtKB-KW"/>
</dbReference>
<dbReference type="EMBL" id="JAQLWO010000014">
    <property type="protein sequence ID" value="MDB7906898.1"/>
    <property type="molecule type" value="Genomic_DNA"/>
</dbReference>
<dbReference type="InterPro" id="IPR003115">
    <property type="entry name" value="ParB_N"/>
</dbReference>
<dbReference type="RefSeq" id="WP_256264056.1">
    <property type="nucleotide sequence ID" value="NZ_JAQLWN010000017.1"/>
</dbReference>
<dbReference type="SMART" id="SM00470">
    <property type="entry name" value="ParB"/>
    <property type="match status" value="1"/>
</dbReference>
<dbReference type="SUPFAM" id="SSF110849">
    <property type="entry name" value="ParB/Sulfiredoxin"/>
    <property type="match status" value="1"/>
</dbReference>
<evidence type="ECO:0000259" key="3">
    <source>
        <dbReference type="SMART" id="SM00470"/>
    </source>
</evidence>
<evidence type="ECO:0000313" key="5">
    <source>
        <dbReference type="Proteomes" id="UP001211006"/>
    </source>
</evidence>
<reference evidence="4" key="1">
    <citation type="submission" date="2023-01" db="EMBL/GenBank/DDBJ databases">
        <title>Human gut microbiome strain richness.</title>
        <authorList>
            <person name="Chen-Liaw A."/>
        </authorList>
    </citation>
    <scope>NUCLEOTIDE SEQUENCE</scope>
    <source>
        <strain evidence="4">2225st1_A6_2225SCRN_200828</strain>
    </source>
</reference>
<evidence type="ECO:0000256" key="1">
    <source>
        <dbReference type="ARBA" id="ARBA00006295"/>
    </source>
</evidence>
<organism evidence="4 5">
    <name type="scientific">Flavonifractor plautii</name>
    <name type="common">Fusobacterium plautii</name>
    <dbReference type="NCBI Taxonomy" id="292800"/>
    <lineage>
        <taxon>Bacteria</taxon>
        <taxon>Bacillati</taxon>
        <taxon>Bacillota</taxon>
        <taxon>Clostridia</taxon>
        <taxon>Eubacteriales</taxon>
        <taxon>Oscillospiraceae</taxon>
        <taxon>Flavonifractor</taxon>
    </lineage>
</organism>
<gene>
    <name evidence="4" type="ORF">PND83_12990</name>
</gene>
<evidence type="ECO:0000256" key="2">
    <source>
        <dbReference type="ARBA" id="ARBA00022829"/>
    </source>
</evidence>
<dbReference type="CDD" id="cd16407">
    <property type="entry name" value="ParB_N_like"/>
    <property type="match status" value="1"/>
</dbReference>
<dbReference type="GO" id="GO:0005694">
    <property type="term" value="C:chromosome"/>
    <property type="evidence" value="ECO:0007669"/>
    <property type="project" value="TreeGrafter"/>
</dbReference>
<dbReference type="Proteomes" id="UP001211006">
    <property type="component" value="Unassembled WGS sequence"/>
</dbReference>
<dbReference type="Pfam" id="PF02195">
    <property type="entry name" value="ParB_N"/>
    <property type="match status" value="1"/>
</dbReference>
<dbReference type="InterPro" id="IPR041468">
    <property type="entry name" value="HTH_ParB/Spo0J"/>
</dbReference>
<dbReference type="NCBIfam" id="TIGR00180">
    <property type="entry name" value="parB_part"/>
    <property type="match status" value="1"/>
</dbReference>
<dbReference type="SUPFAM" id="SSF109709">
    <property type="entry name" value="KorB DNA-binding domain-like"/>
    <property type="match status" value="1"/>
</dbReference>
<name>A0AAW6C6I7_FLAPL</name>
<dbReference type="PANTHER" id="PTHR33375:SF1">
    <property type="entry name" value="CHROMOSOME-PARTITIONING PROTEIN PARB-RELATED"/>
    <property type="match status" value="1"/>
</dbReference>
<dbReference type="PANTHER" id="PTHR33375">
    <property type="entry name" value="CHROMOSOME-PARTITIONING PROTEIN PARB-RELATED"/>
    <property type="match status" value="1"/>
</dbReference>
<keyword evidence="2" id="KW-0159">Chromosome partition</keyword>
<accession>A0AAW6C6I7</accession>
<proteinExistence type="inferred from homology"/>
<comment type="similarity">
    <text evidence="1">Belongs to the ParB family.</text>
</comment>
<dbReference type="InterPro" id="IPR036086">
    <property type="entry name" value="ParB/Sulfiredoxin_sf"/>
</dbReference>
<feature type="domain" description="ParB-like N-terminal" evidence="3">
    <location>
        <begin position="24"/>
        <end position="114"/>
    </location>
</feature>
<evidence type="ECO:0000313" key="4">
    <source>
        <dbReference type="EMBL" id="MDB7906898.1"/>
    </source>
</evidence>
<dbReference type="Pfam" id="PF17762">
    <property type="entry name" value="HTH_ParB"/>
    <property type="match status" value="1"/>
</dbReference>
<comment type="caution">
    <text evidence="4">The sequence shown here is derived from an EMBL/GenBank/DDBJ whole genome shotgun (WGS) entry which is preliminary data.</text>
</comment>
<protein>
    <submittedName>
        <fullName evidence="4">ParB/RepB/Spo0J family partition protein</fullName>
    </submittedName>
</protein>
<dbReference type="Gene3D" id="3.90.1530.30">
    <property type="match status" value="1"/>
</dbReference>
<dbReference type="AlphaFoldDB" id="A0AAW6C6I7"/>
<dbReference type="InterPro" id="IPR004437">
    <property type="entry name" value="ParB/RepB/Spo0J"/>
</dbReference>
<sequence length="311" mass="35419">MEEPKSKAKRGAKTAAAAQENKITLLPLSELHDFPNHPFKVRDDEAMQETTESIRQYGVLVPAIVRPREGGGYEIIAGHRRRHGSELAGLSAMPCIVRQMDDDTATILMVDSNIQRENILPSERAQAYKMKLEAIRRKAGRPAKEAENLPEENCDQVGHNFDGKRSVEIVADEAGESKSQVQRYIRLTELTPELQQMVDEKKIGMTPAVEISYLKPEEQQMLLTAIDSEQATPSLSQAQRMKKLSRDGKLNDDTMLDIMMEQKKPEGYNVVLSADKLRKYFPRSYTPQKMEETILKLLDAWLRKRQRDQSR</sequence>
<dbReference type="Gene3D" id="1.10.10.2830">
    <property type="match status" value="1"/>
</dbReference>